<dbReference type="Proteomes" id="UP001605036">
    <property type="component" value="Unassembled WGS sequence"/>
</dbReference>
<evidence type="ECO:0000313" key="4">
    <source>
        <dbReference type="EMBL" id="KAL2628880.1"/>
    </source>
</evidence>
<feature type="region of interest" description="Disordered" evidence="3">
    <location>
        <begin position="1"/>
        <end position="28"/>
    </location>
</feature>
<evidence type="ECO:0000256" key="1">
    <source>
        <dbReference type="ARBA" id="ARBA00009533"/>
    </source>
</evidence>
<keyword evidence="2" id="KW-0456">Lyase</keyword>
<reference evidence="4 5" key="1">
    <citation type="submission" date="2024-09" db="EMBL/GenBank/DDBJ databases">
        <title>Chromosome-scale assembly of Riccia fluitans.</title>
        <authorList>
            <person name="Paukszto L."/>
            <person name="Sawicki J."/>
            <person name="Karawczyk K."/>
            <person name="Piernik-Szablinska J."/>
            <person name="Szczecinska M."/>
            <person name="Mazdziarz M."/>
        </authorList>
    </citation>
    <scope>NUCLEOTIDE SEQUENCE [LARGE SCALE GENOMIC DNA]</scope>
    <source>
        <strain evidence="4">Rf_01</strain>
        <tissue evidence="4">Aerial parts of the thallus</tissue>
    </source>
</reference>
<organism evidence="4 5">
    <name type="scientific">Riccia fluitans</name>
    <dbReference type="NCBI Taxonomy" id="41844"/>
    <lineage>
        <taxon>Eukaryota</taxon>
        <taxon>Viridiplantae</taxon>
        <taxon>Streptophyta</taxon>
        <taxon>Embryophyta</taxon>
        <taxon>Marchantiophyta</taxon>
        <taxon>Marchantiopsida</taxon>
        <taxon>Marchantiidae</taxon>
        <taxon>Marchantiales</taxon>
        <taxon>Ricciaceae</taxon>
        <taxon>Riccia</taxon>
    </lineage>
</organism>
<dbReference type="PANTHER" id="PTHR46101:SF18">
    <property type="entry name" value="HISTIDINE DECARBOXYLASE"/>
    <property type="match status" value="1"/>
</dbReference>
<evidence type="ECO:0000256" key="3">
    <source>
        <dbReference type="SAM" id="MobiDB-lite"/>
    </source>
</evidence>
<evidence type="ECO:0000256" key="2">
    <source>
        <dbReference type="ARBA" id="ARBA00022793"/>
    </source>
</evidence>
<gene>
    <name evidence="4" type="ORF">R1flu_013566</name>
</gene>
<accession>A0ABD1YDW8</accession>
<dbReference type="AlphaFoldDB" id="A0ABD1YDW8"/>
<dbReference type="GO" id="GO:0016831">
    <property type="term" value="F:carboxy-lyase activity"/>
    <property type="evidence" value="ECO:0007669"/>
    <property type="project" value="UniProtKB-KW"/>
</dbReference>
<comment type="caution">
    <text evidence="4">The sequence shown here is derived from an EMBL/GenBank/DDBJ whole genome shotgun (WGS) entry which is preliminary data.</text>
</comment>
<sequence>MFGVPTFGEKGGSHHHQNRSSPGFMGNFRPSTALDETLNMIKKTWDAASRVLAESCKLPSLASKYQFTPGLLNISDIENLARINPSMHVSLRDLGKKSGLDAEESLSEILSKCERELFKLNSKGKKASQEKHQLALDVVKCYIHSLSEGHFVKLRHPANLSPDSDGEDSYVPPNSYTELAQYLNIDEDFFEHHFLYDVEFMERSVLDHYAGLWQLDSASYLGAVLSRGRIEGMVVYGVCDARDYLSGKVRRSIFDDDKVNVCVITGQWEQLGHGADYPGAYVPGTYYTGASSHTSFAKAGALAGMEVGDSDIGSRPPPPEPVGRSMSPAPVVFNSTGGSHYSFAKAAALAGI</sequence>
<evidence type="ECO:0000313" key="5">
    <source>
        <dbReference type="Proteomes" id="UP001605036"/>
    </source>
</evidence>
<comment type="similarity">
    <text evidence="1">Belongs to the group II decarboxylase family.</text>
</comment>
<proteinExistence type="inferred from homology"/>
<keyword evidence="5" id="KW-1185">Reference proteome</keyword>
<dbReference type="PANTHER" id="PTHR46101">
    <property type="match status" value="1"/>
</dbReference>
<name>A0ABD1YDW8_9MARC</name>
<dbReference type="InterPro" id="IPR051151">
    <property type="entry name" value="Group_II_Decarboxylase"/>
</dbReference>
<protein>
    <submittedName>
        <fullName evidence="4">Uncharacterized protein</fullName>
    </submittedName>
</protein>
<keyword evidence="2" id="KW-0210">Decarboxylase</keyword>
<dbReference type="EMBL" id="JBHFFA010000004">
    <property type="protein sequence ID" value="KAL2628880.1"/>
    <property type="molecule type" value="Genomic_DNA"/>
</dbReference>